<proteinExistence type="inferred from homology"/>
<dbReference type="PANTHER" id="PTHR44196:SF1">
    <property type="entry name" value="DEHYDROGENASE_REDUCTASE SDR FAMILY MEMBER 7B"/>
    <property type="match status" value="1"/>
</dbReference>
<dbReference type="Pfam" id="PF00106">
    <property type="entry name" value="adh_short"/>
    <property type="match status" value="1"/>
</dbReference>
<dbReference type="SUPFAM" id="SSF51735">
    <property type="entry name" value="NAD(P)-binding Rossmann-fold domains"/>
    <property type="match status" value="1"/>
</dbReference>
<name>A0A9W6SHK9_9ACTN</name>
<comment type="similarity">
    <text evidence="1">Belongs to the short-chain dehydrogenases/reductases (SDR) family.</text>
</comment>
<organism evidence="4 5">
    <name type="scientific">Actinorhabdospora filicis</name>
    <dbReference type="NCBI Taxonomy" id="1785913"/>
    <lineage>
        <taxon>Bacteria</taxon>
        <taxon>Bacillati</taxon>
        <taxon>Actinomycetota</taxon>
        <taxon>Actinomycetes</taxon>
        <taxon>Micromonosporales</taxon>
        <taxon>Micromonosporaceae</taxon>
        <taxon>Actinorhabdospora</taxon>
    </lineage>
</organism>
<dbReference type="Gene3D" id="3.40.50.720">
    <property type="entry name" value="NAD(P)-binding Rossmann-like Domain"/>
    <property type="match status" value="1"/>
</dbReference>
<dbReference type="SMART" id="SM00822">
    <property type="entry name" value="PKS_KR"/>
    <property type="match status" value="1"/>
</dbReference>
<keyword evidence="5" id="KW-1185">Reference proteome</keyword>
<protein>
    <submittedName>
        <fullName evidence="4">Short chain dehydrogenase</fullName>
    </submittedName>
</protein>
<evidence type="ECO:0000256" key="1">
    <source>
        <dbReference type="ARBA" id="ARBA00006484"/>
    </source>
</evidence>
<comment type="caution">
    <text evidence="4">The sequence shown here is derived from an EMBL/GenBank/DDBJ whole genome shotgun (WGS) entry which is preliminary data.</text>
</comment>
<dbReference type="Proteomes" id="UP001165079">
    <property type="component" value="Unassembled WGS sequence"/>
</dbReference>
<dbReference type="GO" id="GO:0016491">
    <property type="term" value="F:oxidoreductase activity"/>
    <property type="evidence" value="ECO:0007669"/>
    <property type="project" value="UniProtKB-KW"/>
</dbReference>
<dbReference type="PROSITE" id="PS00061">
    <property type="entry name" value="ADH_SHORT"/>
    <property type="match status" value="1"/>
</dbReference>
<feature type="domain" description="Ketoreductase" evidence="3">
    <location>
        <begin position="2"/>
        <end position="169"/>
    </location>
</feature>
<evidence type="ECO:0000259" key="3">
    <source>
        <dbReference type="SMART" id="SM00822"/>
    </source>
</evidence>
<sequence>MRTVMITGASRGIGAALAALLAARGDRVLAVVRDPATAPEGTEAVAADLADPAALARALPALDRLDALVHCAGVASAGPVDGFSVAGWQRELNINLVAPAELTRATLPALRASRGHVVFVNSGVGLAAGPMWSVYGASKHGLKALADALRAEETGAVRVTTVYPGVTDTGMQRQLREDLSSAYDPTRAMSAETVAKTLEYVLDVPADAMVVDLRLTPPVPMPHPASKP</sequence>
<reference evidence="4" key="1">
    <citation type="submission" date="2023-03" db="EMBL/GenBank/DDBJ databases">
        <title>Actinorhabdospora filicis NBRC 111898.</title>
        <authorList>
            <person name="Ichikawa N."/>
            <person name="Sato H."/>
            <person name="Tonouchi N."/>
        </authorList>
    </citation>
    <scope>NUCLEOTIDE SEQUENCE</scope>
    <source>
        <strain evidence="4">NBRC 111898</strain>
    </source>
</reference>
<dbReference type="AlphaFoldDB" id="A0A9W6SHK9"/>
<keyword evidence="2" id="KW-0560">Oxidoreductase</keyword>
<evidence type="ECO:0000256" key="2">
    <source>
        <dbReference type="ARBA" id="ARBA00023002"/>
    </source>
</evidence>
<dbReference type="RefSeq" id="WP_285660837.1">
    <property type="nucleotide sequence ID" value="NZ_BSTX01000001.1"/>
</dbReference>
<dbReference type="EMBL" id="BSTX01000001">
    <property type="protein sequence ID" value="GLZ75594.1"/>
    <property type="molecule type" value="Genomic_DNA"/>
</dbReference>
<accession>A0A9W6SHK9</accession>
<dbReference type="GO" id="GO:0016020">
    <property type="term" value="C:membrane"/>
    <property type="evidence" value="ECO:0007669"/>
    <property type="project" value="TreeGrafter"/>
</dbReference>
<gene>
    <name evidence="4" type="ORF">Afil01_04010</name>
</gene>
<dbReference type="InterPro" id="IPR002347">
    <property type="entry name" value="SDR_fam"/>
</dbReference>
<dbReference type="PANTHER" id="PTHR44196">
    <property type="entry name" value="DEHYDROGENASE/REDUCTASE SDR FAMILY MEMBER 7B"/>
    <property type="match status" value="1"/>
</dbReference>
<dbReference type="NCBIfam" id="NF006073">
    <property type="entry name" value="PRK08219.1"/>
    <property type="match status" value="1"/>
</dbReference>
<evidence type="ECO:0000313" key="5">
    <source>
        <dbReference type="Proteomes" id="UP001165079"/>
    </source>
</evidence>
<dbReference type="InterPro" id="IPR036291">
    <property type="entry name" value="NAD(P)-bd_dom_sf"/>
</dbReference>
<dbReference type="InterPro" id="IPR057326">
    <property type="entry name" value="KR_dom"/>
</dbReference>
<dbReference type="PRINTS" id="PR00081">
    <property type="entry name" value="GDHRDH"/>
</dbReference>
<dbReference type="InterPro" id="IPR020904">
    <property type="entry name" value="Sc_DH/Rdtase_CS"/>
</dbReference>
<evidence type="ECO:0000313" key="4">
    <source>
        <dbReference type="EMBL" id="GLZ75594.1"/>
    </source>
</evidence>